<comment type="caution">
    <text evidence="1">The sequence shown here is derived from an EMBL/GenBank/DDBJ whole genome shotgun (WGS) entry which is preliminary data.</text>
</comment>
<organism evidence="1 2">
    <name type="scientific">Hoylesella shahii DSM 15611 = JCM 12083</name>
    <dbReference type="NCBI Taxonomy" id="1122991"/>
    <lineage>
        <taxon>Bacteria</taxon>
        <taxon>Pseudomonadati</taxon>
        <taxon>Bacteroidota</taxon>
        <taxon>Bacteroidia</taxon>
        <taxon>Bacteroidales</taxon>
        <taxon>Prevotellaceae</taxon>
        <taxon>Hoylesella</taxon>
    </lineage>
</organism>
<accession>A0A318HPV8</accession>
<evidence type="ECO:0000313" key="1">
    <source>
        <dbReference type="EMBL" id="PXX16636.1"/>
    </source>
</evidence>
<dbReference type="AlphaFoldDB" id="A0A318HPV8"/>
<name>A0A318HPV8_9BACT</name>
<sequence>MKTIQLQCTLLSDVIISETSATTGNRHSLDFIPGNNFLGIAASKLYDKENEKTHLLFHSGKVRFGDAHPSLSGIRGVRIPAVVFTPKLKDGADERYFHHLLPADLPKEIREKQLKQCRDGFYVFDGEQATEVNVGKTFALKSAYDSGNRCSQDHQLFGYEALNKGLTLYFEVELDDEATRYAEELTAALCGTRHLGRSRTAQYGLVEIKQASFQQLKSDAAVANEEVLVYADGRLVFLDEHGLPTFQPTLRQLGFEGEGEILWEKSQVRTFSYAPWNFKRQAFDSQRCGIEKGSVLVVKANNTPKPTSYIGHYKQEGFGRVVYNPDILSKNKADQEGKAMFKFEGQKKTRSEEPRKEVKETPLLAYLKRAQEKDKRVFDVQKVVNKFVNKHADKFKGERFASQWGSIRSLAMVTSDATKLKESVITFLDHGVAKKQWDENGRRECLEEVMNTPNINLQELLINLASEMAKECKD</sequence>
<dbReference type="EMBL" id="QJJX01000061">
    <property type="protein sequence ID" value="PXX16636.1"/>
    <property type="molecule type" value="Genomic_DNA"/>
</dbReference>
<protein>
    <submittedName>
        <fullName evidence="1">CRISPR-associated protein Csx10</fullName>
    </submittedName>
</protein>
<reference evidence="1 2" key="1">
    <citation type="submission" date="2018-05" db="EMBL/GenBank/DDBJ databases">
        <title>Genomic Encyclopedia of Type Strains, Phase I: the one thousand microbial genomes (KMG-I) project.</title>
        <authorList>
            <person name="Kyrpides N."/>
        </authorList>
    </citation>
    <scope>NUCLEOTIDE SEQUENCE [LARGE SCALE GENOMIC DNA]</scope>
    <source>
        <strain evidence="1 2">DSM 15611</strain>
    </source>
</reference>
<gene>
    <name evidence="1" type="ORF">EJ73_02742</name>
</gene>
<dbReference type="STRING" id="1122991.GCA_000613445_00216"/>
<dbReference type="Proteomes" id="UP000248314">
    <property type="component" value="Unassembled WGS sequence"/>
</dbReference>
<keyword evidence="2" id="KW-1185">Reference proteome</keyword>
<evidence type="ECO:0000313" key="2">
    <source>
        <dbReference type="Proteomes" id="UP000248314"/>
    </source>
</evidence>
<proteinExistence type="predicted"/>
<dbReference type="RefSeq" id="WP_110370539.1">
    <property type="nucleotide sequence ID" value="NZ_QJJX01000061.1"/>
</dbReference>